<gene>
    <name evidence="1" type="ORF">EV420DRAFT_1273280</name>
</gene>
<comment type="caution">
    <text evidence="1">The sequence shown here is derived from an EMBL/GenBank/DDBJ whole genome shotgun (WGS) entry which is preliminary data.</text>
</comment>
<dbReference type="RefSeq" id="XP_060328469.1">
    <property type="nucleotide sequence ID" value="XM_060467753.1"/>
</dbReference>
<organism evidence="1 2">
    <name type="scientific">Armillaria tabescens</name>
    <name type="common">Ringless honey mushroom</name>
    <name type="synonym">Agaricus tabescens</name>
    <dbReference type="NCBI Taxonomy" id="1929756"/>
    <lineage>
        <taxon>Eukaryota</taxon>
        <taxon>Fungi</taxon>
        <taxon>Dikarya</taxon>
        <taxon>Basidiomycota</taxon>
        <taxon>Agaricomycotina</taxon>
        <taxon>Agaricomycetes</taxon>
        <taxon>Agaricomycetidae</taxon>
        <taxon>Agaricales</taxon>
        <taxon>Marasmiineae</taxon>
        <taxon>Physalacriaceae</taxon>
        <taxon>Desarmillaria</taxon>
    </lineage>
</organism>
<accession>A0AA39N0V5</accession>
<protein>
    <submittedName>
        <fullName evidence="1">Uncharacterized protein</fullName>
    </submittedName>
</protein>
<sequence length="95" mass="10694">MTSDRNAGLINLFDLAMVPNSEDSAMDDFVVNLFKALGYVRRNRIVRTRKDIPLLICGESDVCLVDCDRNDILLLAVENKRFRQGECSMGEGLVK</sequence>
<dbReference type="Proteomes" id="UP001175211">
    <property type="component" value="Unassembled WGS sequence"/>
</dbReference>
<keyword evidence="2" id="KW-1185">Reference proteome</keyword>
<evidence type="ECO:0000313" key="1">
    <source>
        <dbReference type="EMBL" id="KAK0454081.1"/>
    </source>
</evidence>
<proteinExistence type="predicted"/>
<dbReference type="EMBL" id="JAUEPS010000028">
    <property type="protein sequence ID" value="KAK0454081.1"/>
    <property type="molecule type" value="Genomic_DNA"/>
</dbReference>
<dbReference type="AlphaFoldDB" id="A0AA39N0V5"/>
<evidence type="ECO:0000313" key="2">
    <source>
        <dbReference type="Proteomes" id="UP001175211"/>
    </source>
</evidence>
<reference evidence="1" key="1">
    <citation type="submission" date="2023-06" db="EMBL/GenBank/DDBJ databases">
        <authorList>
            <consortium name="Lawrence Berkeley National Laboratory"/>
            <person name="Ahrendt S."/>
            <person name="Sahu N."/>
            <person name="Indic B."/>
            <person name="Wong-Bajracharya J."/>
            <person name="Merenyi Z."/>
            <person name="Ke H.-M."/>
            <person name="Monk M."/>
            <person name="Kocsube S."/>
            <person name="Drula E."/>
            <person name="Lipzen A."/>
            <person name="Balint B."/>
            <person name="Henrissat B."/>
            <person name="Andreopoulos B."/>
            <person name="Martin F.M."/>
            <person name="Harder C.B."/>
            <person name="Rigling D."/>
            <person name="Ford K.L."/>
            <person name="Foster G.D."/>
            <person name="Pangilinan J."/>
            <person name="Papanicolaou A."/>
            <person name="Barry K."/>
            <person name="LaButti K."/>
            <person name="Viragh M."/>
            <person name="Koriabine M."/>
            <person name="Yan M."/>
            <person name="Riley R."/>
            <person name="Champramary S."/>
            <person name="Plett K.L."/>
            <person name="Tsai I.J."/>
            <person name="Slot J."/>
            <person name="Sipos G."/>
            <person name="Plett J."/>
            <person name="Nagy L.G."/>
            <person name="Grigoriev I.V."/>
        </authorList>
    </citation>
    <scope>NUCLEOTIDE SEQUENCE</scope>
    <source>
        <strain evidence="1">CCBAS 213</strain>
    </source>
</reference>
<dbReference type="GeneID" id="85351301"/>
<name>A0AA39N0V5_ARMTA</name>